<dbReference type="GO" id="GO:0006508">
    <property type="term" value="P:proteolysis"/>
    <property type="evidence" value="ECO:0007669"/>
    <property type="project" value="UniProtKB-KW"/>
</dbReference>
<feature type="active site" description="Charge relay system" evidence="6">
    <location>
        <position position="279"/>
    </location>
</feature>
<dbReference type="Pfam" id="PF02016">
    <property type="entry name" value="Peptidase_S66"/>
    <property type="match status" value="1"/>
</dbReference>
<evidence type="ECO:0000313" key="10">
    <source>
        <dbReference type="Proteomes" id="UP000530928"/>
    </source>
</evidence>
<dbReference type="InterPro" id="IPR040921">
    <property type="entry name" value="Peptidase_S66C"/>
</dbReference>
<dbReference type="Proteomes" id="UP000530928">
    <property type="component" value="Unassembled WGS sequence"/>
</dbReference>
<reference evidence="9 10" key="1">
    <citation type="submission" date="2020-07" db="EMBL/GenBank/DDBJ databases">
        <title>Genomic Encyclopedia of Type Strains, Phase IV (KMG-IV): sequencing the most valuable type-strain genomes for metagenomic binning, comparative biology and taxonomic classification.</title>
        <authorList>
            <person name="Goeker M."/>
        </authorList>
    </citation>
    <scope>NUCLEOTIDE SEQUENCE [LARGE SCALE GENOMIC DNA]</scope>
    <source>
        <strain evidence="9 10">DSM 45533</strain>
    </source>
</reference>
<evidence type="ECO:0000313" key="9">
    <source>
        <dbReference type="EMBL" id="MBA2890981.1"/>
    </source>
</evidence>
<dbReference type="SUPFAM" id="SSF141986">
    <property type="entry name" value="LD-carboxypeptidase A C-terminal domain-like"/>
    <property type="match status" value="1"/>
</dbReference>
<feature type="domain" description="LD-carboxypeptidase C-terminal" evidence="8">
    <location>
        <begin position="183"/>
        <end position="294"/>
    </location>
</feature>
<evidence type="ECO:0000256" key="4">
    <source>
        <dbReference type="ARBA" id="ARBA00022801"/>
    </source>
</evidence>
<dbReference type="Gene3D" id="3.50.30.60">
    <property type="entry name" value="LD-carboxypeptidase A C-terminal domain-like"/>
    <property type="match status" value="1"/>
</dbReference>
<dbReference type="CDD" id="cd07025">
    <property type="entry name" value="Peptidase_S66"/>
    <property type="match status" value="1"/>
</dbReference>
<dbReference type="AlphaFoldDB" id="A0A7W0HPV7"/>
<dbReference type="PANTHER" id="PTHR30237:SF2">
    <property type="entry name" value="MUREIN TETRAPEPTIDE CARBOXYPEPTIDASE"/>
    <property type="match status" value="1"/>
</dbReference>
<protein>
    <submittedName>
        <fullName evidence="9">Muramoyltetrapeptide carboxypeptidase</fullName>
        <ecNumber evidence="9">3.4.17.13</ecNumber>
    </submittedName>
</protein>
<dbReference type="InterPro" id="IPR027461">
    <property type="entry name" value="Carboxypeptidase_A_C_sf"/>
</dbReference>
<feature type="active site" description="Nucleophile" evidence="6">
    <location>
        <position position="116"/>
    </location>
</feature>
<dbReference type="SUPFAM" id="SSF52317">
    <property type="entry name" value="Class I glutamine amidotransferase-like"/>
    <property type="match status" value="1"/>
</dbReference>
<keyword evidence="3" id="KW-0645">Protease</keyword>
<evidence type="ECO:0000259" key="8">
    <source>
        <dbReference type="Pfam" id="PF17676"/>
    </source>
</evidence>
<evidence type="ECO:0000256" key="6">
    <source>
        <dbReference type="PIRSR" id="PIRSR028757-1"/>
    </source>
</evidence>
<sequence>MTGFRRPRALRPGDRVAVVSGSSPADQANLEAGLRAMEHVGLKPDVFASAREMGVDYDYLAGDDRLRAADLTAALADPAYAGLFLACGGYGMQRTLELLDWSRIDPARPKVVVGYSDVTALLEAIAVKLGWVSLFGPMVACNGFHQGPGRFDFDTLMTLLFTPAEVGGLTFLDARTIVPGVAEGVTLGGTATLLAASIGTDTSLPARGGILFLEDVDEKLFRLDRIITQLRRSTYTDGVAAILLGTFTDCGEPREVERLLVDRLSDLGVPVLAGADIGHGIAQQTYPIGVRARLDTGTGTLTFLEPVLSS</sequence>
<dbReference type="Gene3D" id="3.40.50.10740">
    <property type="entry name" value="Class I glutamine amidotransferase-like"/>
    <property type="match status" value="1"/>
</dbReference>
<dbReference type="InterPro" id="IPR003507">
    <property type="entry name" value="S66_fam"/>
</dbReference>
<dbReference type="EC" id="3.4.17.13" evidence="9"/>
<dbReference type="InterPro" id="IPR029062">
    <property type="entry name" value="Class_I_gatase-like"/>
</dbReference>
<keyword evidence="2 9" id="KW-0121">Carboxypeptidase</keyword>
<keyword evidence="10" id="KW-1185">Reference proteome</keyword>
<evidence type="ECO:0000256" key="5">
    <source>
        <dbReference type="ARBA" id="ARBA00022825"/>
    </source>
</evidence>
<dbReference type="Pfam" id="PF17676">
    <property type="entry name" value="Peptidase_S66C"/>
    <property type="match status" value="1"/>
</dbReference>
<evidence type="ECO:0000259" key="7">
    <source>
        <dbReference type="Pfam" id="PF02016"/>
    </source>
</evidence>
<dbReference type="EMBL" id="JACDUR010000002">
    <property type="protein sequence ID" value="MBA2890981.1"/>
    <property type="molecule type" value="Genomic_DNA"/>
</dbReference>
<gene>
    <name evidence="9" type="ORF">HNR30_002322</name>
</gene>
<dbReference type="PANTHER" id="PTHR30237">
    <property type="entry name" value="MURAMOYLTETRAPEPTIDE CARBOXYPEPTIDASE"/>
    <property type="match status" value="1"/>
</dbReference>
<comment type="similarity">
    <text evidence="1">Belongs to the peptidase S66 family.</text>
</comment>
<name>A0A7W0HPV7_9ACTN</name>
<dbReference type="RefSeq" id="WP_181609745.1">
    <property type="nucleotide sequence ID" value="NZ_BAABAM010000012.1"/>
</dbReference>
<dbReference type="GO" id="GO:0106415">
    <property type="term" value="F:muramoyltetrapeptide carboxypeptidase activity"/>
    <property type="evidence" value="ECO:0007669"/>
    <property type="project" value="UniProtKB-EC"/>
</dbReference>
<dbReference type="InterPro" id="IPR027478">
    <property type="entry name" value="LdcA_N"/>
</dbReference>
<proteinExistence type="inferred from homology"/>
<evidence type="ECO:0000256" key="3">
    <source>
        <dbReference type="ARBA" id="ARBA00022670"/>
    </source>
</evidence>
<evidence type="ECO:0000256" key="1">
    <source>
        <dbReference type="ARBA" id="ARBA00010233"/>
    </source>
</evidence>
<organism evidence="9 10">
    <name type="scientific">Nonomuraea soli</name>
    <dbReference type="NCBI Taxonomy" id="1032476"/>
    <lineage>
        <taxon>Bacteria</taxon>
        <taxon>Bacillati</taxon>
        <taxon>Actinomycetota</taxon>
        <taxon>Actinomycetes</taxon>
        <taxon>Streptosporangiales</taxon>
        <taxon>Streptosporangiaceae</taxon>
        <taxon>Nonomuraea</taxon>
    </lineage>
</organism>
<keyword evidence="5" id="KW-0720">Serine protease</keyword>
<feature type="active site" description="Charge relay system" evidence="6">
    <location>
        <position position="214"/>
    </location>
</feature>
<evidence type="ECO:0000256" key="2">
    <source>
        <dbReference type="ARBA" id="ARBA00022645"/>
    </source>
</evidence>
<keyword evidence="4 9" id="KW-0378">Hydrolase</keyword>
<dbReference type="PIRSF" id="PIRSF028757">
    <property type="entry name" value="LD-carboxypeptidase"/>
    <property type="match status" value="1"/>
</dbReference>
<dbReference type="InterPro" id="IPR040449">
    <property type="entry name" value="Peptidase_S66_N"/>
</dbReference>
<accession>A0A7W0HPV7</accession>
<feature type="domain" description="LD-carboxypeptidase N-terminal" evidence="7">
    <location>
        <begin position="16"/>
        <end position="136"/>
    </location>
</feature>
<dbReference type="GO" id="GO:0008236">
    <property type="term" value="F:serine-type peptidase activity"/>
    <property type="evidence" value="ECO:0007669"/>
    <property type="project" value="UniProtKB-KW"/>
</dbReference>
<comment type="caution">
    <text evidence="9">The sequence shown here is derived from an EMBL/GenBank/DDBJ whole genome shotgun (WGS) entry which is preliminary data.</text>
</comment>